<keyword evidence="4" id="KW-1185">Reference proteome</keyword>
<dbReference type="AlphaFoldDB" id="L1J954"/>
<reference evidence="3" key="3">
    <citation type="submission" date="2015-06" db="UniProtKB">
        <authorList>
            <consortium name="EnsemblProtists"/>
        </authorList>
    </citation>
    <scope>IDENTIFICATION</scope>
</reference>
<evidence type="ECO:0000313" key="3">
    <source>
        <dbReference type="EnsemblProtists" id="EKX45088"/>
    </source>
</evidence>
<gene>
    <name evidence="2" type="ORF">GUITHDRAFT_109134</name>
</gene>
<dbReference type="PaxDb" id="55529-EKX45088"/>
<evidence type="ECO:0000313" key="2">
    <source>
        <dbReference type="EMBL" id="EKX45088.1"/>
    </source>
</evidence>
<dbReference type="Proteomes" id="UP000011087">
    <property type="component" value="Unassembled WGS sequence"/>
</dbReference>
<dbReference type="GeneID" id="17301641"/>
<reference evidence="4" key="2">
    <citation type="submission" date="2012-11" db="EMBL/GenBank/DDBJ databases">
        <authorList>
            <person name="Kuo A."/>
            <person name="Curtis B.A."/>
            <person name="Tanifuji G."/>
            <person name="Burki F."/>
            <person name="Gruber A."/>
            <person name="Irimia M."/>
            <person name="Maruyama S."/>
            <person name="Arias M.C."/>
            <person name="Ball S.G."/>
            <person name="Gile G.H."/>
            <person name="Hirakawa Y."/>
            <person name="Hopkins J.F."/>
            <person name="Rensing S.A."/>
            <person name="Schmutz J."/>
            <person name="Symeonidi A."/>
            <person name="Elias M."/>
            <person name="Eveleigh R.J."/>
            <person name="Herman E.K."/>
            <person name="Klute M.J."/>
            <person name="Nakayama T."/>
            <person name="Obornik M."/>
            <person name="Reyes-Prieto A."/>
            <person name="Armbrust E.V."/>
            <person name="Aves S.J."/>
            <person name="Beiko R.G."/>
            <person name="Coutinho P."/>
            <person name="Dacks J.B."/>
            <person name="Durnford D.G."/>
            <person name="Fast N.M."/>
            <person name="Green B.R."/>
            <person name="Grisdale C."/>
            <person name="Hempe F."/>
            <person name="Henrissat B."/>
            <person name="Hoppner M.P."/>
            <person name="Ishida K.-I."/>
            <person name="Kim E."/>
            <person name="Koreny L."/>
            <person name="Kroth P.G."/>
            <person name="Liu Y."/>
            <person name="Malik S.-B."/>
            <person name="Maier U.G."/>
            <person name="McRose D."/>
            <person name="Mock T."/>
            <person name="Neilson J.A."/>
            <person name="Onodera N.T."/>
            <person name="Poole A.M."/>
            <person name="Pritham E.J."/>
            <person name="Richards T.A."/>
            <person name="Rocap G."/>
            <person name="Roy S.W."/>
            <person name="Sarai C."/>
            <person name="Schaack S."/>
            <person name="Shirato S."/>
            <person name="Slamovits C.H."/>
            <person name="Spencer D.F."/>
            <person name="Suzuki S."/>
            <person name="Worden A.Z."/>
            <person name="Zauner S."/>
            <person name="Barry K."/>
            <person name="Bell C."/>
            <person name="Bharti A.K."/>
            <person name="Crow J.A."/>
            <person name="Grimwood J."/>
            <person name="Kramer R."/>
            <person name="Lindquist E."/>
            <person name="Lucas S."/>
            <person name="Salamov A."/>
            <person name="McFadden G.I."/>
            <person name="Lane C.E."/>
            <person name="Keeling P.J."/>
            <person name="Gray M.W."/>
            <person name="Grigoriev I.V."/>
            <person name="Archibald J.M."/>
        </authorList>
    </citation>
    <scope>NUCLEOTIDE SEQUENCE</scope>
    <source>
        <strain evidence="4">CCMP2712</strain>
    </source>
</reference>
<dbReference type="EMBL" id="JH993001">
    <property type="protein sequence ID" value="EKX45088.1"/>
    <property type="molecule type" value="Genomic_DNA"/>
</dbReference>
<accession>L1J954</accession>
<dbReference type="KEGG" id="gtt:GUITHDRAFT_109134"/>
<reference evidence="2 4" key="1">
    <citation type="journal article" date="2012" name="Nature">
        <title>Algal genomes reveal evolutionary mosaicism and the fate of nucleomorphs.</title>
        <authorList>
            <consortium name="DOE Joint Genome Institute"/>
            <person name="Curtis B.A."/>
            <person name="Tanifuji G."/>
            <person name="Burki F."/>
            <person name="Gruber A."/>
            <person name="Irimia M."/>
            <person name="Maruyama S."/>
            <person name="Arias M.C."/>
            <person name="Ball S.G."/>
            <person name="Gile G.H."/>
            <person name="Hirakawa Y."/>
            <person name="Hopkins J.F."/>
            <person name="Kuo A."/>
            <person name="Rensing S.A."/>
            <person name="Schmutz J."/>
            <person name="Symeonidi A."/>
            <person name="Elias M."/>
            <person name="Eveleigh R.J."/>
            <person name="Herman E.K."/>
            <person name="Klute M.J."/>
            <person name="Nakayama T."/>
            <person name="Obornik M."/>
            <person name="Reyes-Prieto A."/>
            <person name="Armbrust E.V."/>
            <person name="Aves S.J."/>
            <person name="Beiko R.G."/>
            <person name="Coutinho P."/>
            <person name="Dacks J.B."/>
            <person name="Durnford D.G."/>
            <person name="Fast N.M."/>
            <person name="Green B.R."/>
            <person name="Grisdale C.J."/>
            <person name="Hempel F."/>
            <person name="Henrissat B."/>
            <person name="Hoppner M.P."/>
            <person name="Ishida K."/>
            <person name="Kim E."/>
            <person name="Koreny L."/>
            <person name="Kroth P.G."/>
            <person name="Liu Y."/>
            <person name="Malik S.B."/>
            <person name="Maier U.G."/>
            <person name="McRose D."/>
            <person name="Mock T."/>
            <person name="Neilson J.A."/>
            <person name="Onodera N.T."/>
            <person name="Poole A.M."/>
            <person name="Pritham E.J."/>
            <person name="Richards T.A."/>
            <person name="Rocap G."/>
            <person name="Roy S.W."/>
            <person name="Sarai C."/>
            <person name="Schaack S."/>
            <person name="Shirato S."/>
            <person name="Slamovits C.H."/>
            <person name="Spencer D.F."/>
            <person name="Suzuki S."/>
            <person name="Worden A.Z."/>
            <person name="Zauner S."/>
            <person name="Barry K."/>
            <person name="Bell C."/>
            <person name="Bharti A.K."/>
            <person name="Crow J.A."/>
            <person name="Grimwood J."/>
            <person name="Kramer R."/>
            <person name="Lindquist E."/>
            <person name="Lucas S."/>
            <person name="Salamov A."/>
            <person name="McFadden G.I."/>
            <person name="Lane C.E."/>
            <person name="Keeling P.J."/>
            <person name="Gray M.W."/>
            <person name="Grigoriev I.V."/>
            <person name="Archibald J.M."/>
        </authorList>
    </citation>
    <scope>NUCLEOTIDE SEQUENCE</scope>
    <source>
        <strain evidence="2 4">CCMP2712</strain>
    </source>
</reference>
<evidence type="ECO:0000313" key="4">
    <source>
        <dbReference type="Proteomes" id="UP000011087"/>
    </source>
</evidence>
<organism evidence="2">
    <name type="scientific">Guillardia theta (strain CCMP2712)</name>
    <name type="common">Cryptophyte</name>
    <dbReference type="NCBI Taxonomy" id="905079"/>
    <lineage>
        <taxon>Eukaryota</taxon>
        <taxon>Cryptophyceae</taxon>
        <taxon>Pyrenomonadales</taxon>
        <taxon>Geminigeraceae</taxon>
        <taxon>Guillardia</taxon>
    </lineage>
</organism>
<evidence type="ECO:0000256" key="1">
    <source>
        <dbReference type="SAM" id="MobiDB-lite"/>
    </source>
</evidence>
<dbReference type="EnsemblProtists" id="EKX45088">
    <property type="protein sequence ID" value="EKX45088"/>
    <property type="gene ID" value="GUITHDRAFT_109134"/>
</dbReference>
<dbReference type="RefSeq" id="XP_005832068.1">
    <property type="nucleotide sequence ID" value="XM_005832011.1"/>
</dbReference>
<dbReference type="HOGENOM" id="CLU_2417850_0_0_1"/>
<name>L1J954_GUITC</name>
<feature type="compositionally biased region" description="Basic and acidic residues" evidence="1">
    <location>
        <begin position="38"/>
        <end position="57"/>
    </location>
</feature>
<feature type="region of interest" description="Disordered" evidence="1">
    <location>
        <begin position="16"/>
        <end position="57"/>
    </location>
</feature>
<sequence length="92" mass="10682">MSVLAVAKSTYKAIKNIMSPRGSSSSEKPGDKKKKKLDKKEEKQRMKEKKDKDRKDMQELMKIVREASHDGHIKITDSTSKFDSLKRMWQRG</sequence>
<protein>
    <submittedName>
        <fullName evidence="2 3">Uncharacterized protein</fullName>
    </submittedName>
</protein>
<proteinExistence type="predicted"/>